<organism evidence="1 2">
    <name type="scientific">Chryseolinea soli</name>
    <dbReference type="NCBI Taxonomy" id="2321403"/>
    <lineage>
        <taxon>Bacteria</taxon>
        <taxon>Pseudomonadati</taxon>
        <taxon>Bacteroidota</taxon>
        <taxon>Cytophagia</taxon>
        <taxon>Cytophagales</taxon>
        <taxon>Fulvivirgaceae</taxon>
        <taxon>Chryseolinea</taxon>
    </lineage>
</organism>
<dbReference type="OrthoDB" id="2041998at2"/>
<evidence type="ECO:0000313" key="1">
    <source>
        <dbReference type="EMBL" id="AYB34062.1"/>
    </source>
</evidence>
<evidence type="ECO:0000313" key="2">
    <source>
        <dbReference type="Proteomes" id="UP000266183"/>
    </source>
</evidence>
<reference evidence="2" key="1">
    <citation type="submission" date="2018-09" db="EMBL/GenBank/DDBJ databases">
        <title>Chryseolinea sp. KIS68-18 isolated from soil.</title>
        <authorList>
            <person name="Weon H.-Y."/>
            <person name="Kwon S.-W."/>
            <person name="Lee S.A."/>
        </authorList>
    </citation>
    <scope>NUCLEOTIDE SEQUENCE [LARGE SCALE GENOMIC DNA]</scope>
    <source>
        <strain evidence="2">KIS68-18</strain>
    </source>
</reference>
<dbReference type="Proteomes" id="UP000266183">
    <property type="component" value="Chromosome"/>
</dbReference>
<sequence length="253" mass="29368">MLFGKPKPTVTPEDKTWIEEAFLWFEEQYTRDHLKHLRMIVPTKEFFPIDFKGTEKNAEDLTKIICDYMSIKDVQIDLHYFNDKPLELAEGIVTTQGVTGFRQRSKNALGTYSEEGHRKYSIGIELDVLKNPTNLIATLSHELSHLLLLGEGRLEENDEELTDLNCIALGFGVFTCNSIFTFDQWQGASHHGWQTQKRGYIPEEVATYALALLTRYQDKTDNDWINFLNPSPKKMFQKNMKYLSTTTDEVRFK</sequence>
<protein>
    <submittedName>
        <fullName evidence="1">Uncharacterized protein</fullName>
    </submittedName>
</protein>
<proteinExistence type="predicted"/>
<dbReference type="KEGG" id="chk:D4L85_27320"/>
<accession>A0A385ST58</accession>
<dbReference type="EMBL" id="CP032382">
    <property type="protein sequence ID" value="AYB34062.1"/>
    <property type="molecule type" value="Genomic_DNA"/>
</dbReference>
<name>A0A385ST58_9BACT</name>
<dbReference type="RefSeq" id="WP_119757286.1">
    <property type="nucleotide sequence ID" value="NZ_CP032382.1"/>
</dbReference>
<gene>
    <name evidence="1" type="ORF">D4L85_27320</name>
</gene>
<keyword evidence="2" id="KW-1185">Reference proteome</keyword>
<dbReference type="AlphaFoldDB" id="A0A385ST58"/>